<dbReference type="Pfam" id="PF23297">
    <property type="entry name" value="ACP_SdgA_C"/>
    <property type="match status" value="1"/>
</dbReference>
<dbReference type="GO" id="GO:0006633">
    <property type="term" value="P:fatty acid biosynthetic process"/>
    <property type="evidence" value="ECO:0007669"/>
    <property type="project" value="TreeGrafter"/>
</dbReference>
<dbReference type="Proteomes" id="UP000053732">
    <property type="component" value="Unassembled WGS sequence"/>
</dbReference>
<dbReference type="InterPro" id="IPR057326">
    <property type="entry name" value="KR_dom"/>
</dbReference>
<evidence type="ECO:0000256" key="2">
    <source>
        <dbReference type="ARBA" id="ARBA00022553"/>
    </source>
</evidence>
<dbReference type="STRING" id="1429867.A0A0G4PJK5"/>
<dbReference type="InterPro" id="IPR036291">
    <property type="entry name" value="NAD(P)-bd_dom_sf"/>
</dbReference>
<dbReference type="SMART" id="SM00822">
    <property type="entry name" value="PKS_KR"/>
    <property type="match status" value="1"/>
</dbReference>
<evidence type="ECO:0000313" key="5">
    <source>
        <dbReference type="Proteomes" id="UP000053732"/>
    </source>
</evidence>
<dbReference type="EMBL" id="HG793152">
    <property type="protein sequence ID" value="CRL26612.1"/>
    <property type="molecule type" value="Genomic_DNA"/>
</dbReference>
<dbReference type="Gene3D" id="3.40.50.720">
    <property type="entry name" value="NAD(P)-binding Rossmann-like Domain"/>
    <property type="match status" value="2"/>
</dbReference>
<dbReference type="InterPro" id="IPR036736">
    <property type="entry name" value="ACP-like_sf"/>
</dbReference>
<dbReference type="PANTHER" id="PTHR43775">
    <property type="entry name" value="FATTY ACID SYNTHASE"/>
    <property type="match status" value="1"/>
</dbReference>
<dbReference type="PANTHER" id="PTHR43775:SF29">
    <property type="entry name" value="ASPERFURANONE POLYKETIDE SYNTHASE AFOG-RELATED"/>
    <property type="match status" value="1"/>
</dbReference>
<keyword evidence="2" id="KW-0597">Phosphoprotein</keyword>
<reference evidence="4 5" key="1">
    <citation type="journal article" date="2014" name="Nat. Commun.">
        <title>Multiple recent horizontal transfers of a large genomic region in cheese making fungi.</title>
        <authorList>
            <person name="Cheeseman K."/>
            <person name="Ropars J."/>
            <person name="Renault P."/>
            <person name="Dupont J."/>
            <person name="Gouzy J."/>
            <person name="Branca A."/>
            <person name="Abraham A.L."/>
            <person name="Ceppi M."/>
            <person name="Conseiller E."/>
            <person name="Debuchy R."/>
            <person name="Malagnac F."/>
            <person name="Goarin A."/>
            <person name="Silar P."/>
            <person name="Lacoste S."/>
            <person name="Sallet E."/>
            <person name="Bensimon A."/>
            <person name="Giraud T."/>
            <person name="Brygoo Y."/>
        </authorList>
    </citation>
    <scope>NUCLEOTIDE SEQUENCE [LARGE SCALE GENOMIC DNA]</scope>
    <source>
        <strain evidence="5">FM 013</strain>
    </source>
</reference>
<dbReference type="GO" id="GO:0031177">
    <property type="term" value="F:phosphopantetheine binding"/>
    <property type="evidence" value="ECO:0007669"/>
    <property type="project" value="InterPro"/>
</dbReference>
<gene>
    <name evidence="4" type="ORF">PCAMFM013_S019g000028</name>
</gene>
<evidence type="ECO:0000313" key="4">
    <source>
        <dbReference type="EMBL" id="CRL26612.1"/>
    </source>
</evidence>
<dbReference type="AlphaFoldDB" id="A0A0G4PJK5"/>
<accession>A0A0G4PJK5</accession>
<sequence length="292" mass="31747">MYLFVGGLGGVGRAIALWMIEQGARYVLVVADGCNLYIRDCDVADEAGFLKLLDDCAETMPPIRGVDTVLERITHKQWQRAILPKDALARHRTAHGQPTVVLDLGPVSSVGFIAEADDYVCARVARTLGSTVLPLSRMLRLIGEAIRHPLRGHPDDSQIVTCIAQYDGLSDDMAAKRDRRFGTLQVGTAAVGSAGIKIIPVGMDRLDELVYELAHQFALVRKIGAMFHVADAEVEVDVPLSQQGVDSLVAVELRNWLSSVMKARVTIFEILQLGSVADFARIMTARSGLITA</sequence>
<name>A0A0G4PJK5_PENC3</name>
<feature type="domain" description="Carrier" evidence="3">
    <location>
        <begin position="204"/>
        <end position="287"/>
    </location>
</feature>
<protein>
    <submittedName>
        <fullName evidence="4">Polyketide-type polyunsaturated fatty acid synthase, PfaA</fullName>
    </submittedName>
</protein>
<dbReference type="SUPFAM" id="SSF51735">
    <property type="entry name" value="NAD(P)-binding Rossmann-fold domains"/>
    <property type="match status" value="1"/>
</dbReference>
<keyword evidence="1" id="KW-0596">Phosphopantetheine</keyword>
<keyword evidence="5" id="KW-1185">Reference proteome</keyword>
<proteinExistence type="predicted"/>
<dbReference type="PROSITE" id="PS50075">
    <property type="entry name" value="CARRIER"/>
    <property type="match status" value="1"/>
</dbReference>
<dbReference type="InterPro" id="IPR020806">
    <property type="entry name" value="PKS_PP-bd"/>
</dbReference>
<dbReference type="GO" id="GO:0004312">
    <property type="term" value="F:fatty acid synthase activity"/>
    <property type="evidence" value="ECO:0007669"/>
    <property type="project" value="TreeGrafter"/>
</dbReference>
<dbReference type="InterPro" id="IPR013968">
    <property type="entry name" value="PKS_KR"/>
</dbReference>
<dbReference type="SUPFAM" id="SSF47336">
    <property type="entry name" value="ACP-like"/>
    <property type="match status" value="1"/>
</dbReference>
<dbReference type="Gene3D" id="1.10.1200.10">
    <property type="entry name" value="ACP-like"/>
    <property type="match status" value="1"/>
</dbReference>
<evidence type="ECO:0000256" key="1">
    <source>
        <dbReference type="ARBA" id="ARBA00022450"/>
    </source>
</evidence>
<dbReference type="GO" id="GO:0044550">
    <property type="term" value="P:secondary metabolite biosynthetic process"/>
    <property type="evidence" value="ECO:0007669"/>
    <property type="project" value="UniProtKB-ARBA"/>
</dbReference>
<dbReference type="Pfam" id="PF08659">
    <property type="entry name" value="KR"/>
    <property type="match status" value="1"/>
</dbReference>
<dbReference type="InterPro" id="IPR009081">
    <property type="entry name" value="PP-bd_ACP"/>
</dbReference>
<dbReference type="InterPro" id="IPR050091">
    <property type="entry name" value="PKS_NRPS_Biosynth_Enz"/>
</dbReference>
<organism evidence="4 5">
    <name type="scientific">Penicillium camemberti (strain FM 013)</name>
    <dbReference type="NCBI Taxonomy" id="1429867"/>
    <lineage>
        <taxon>Eukaryota</taxon>
        <taxon>Fungi</taxon>
        <taxon>Dikarya</taxon>
        <taxon>Ascomycota</taxon>
        <taxon>Pezizomycotina</taxon>
        <taxon>Eurotiomycetes</taxon>
        <taxon>Eurotiomycetidae</taxon>
        <taxon>Eurotiales</taxon>
        <taxon>Aspergillaceae</taxon>
        <taxon>Penicillium</taxon>
    </lineage>
</organism>
<evidence type="ECO:0000259" key="3">
    <source>
        <dbReference type="PROSITE" id="PS50075"/>
    </source>
</evidence>
<dbReference type="SMART" id="SM00823">
    <property type="entry name" value="PKS_PP"/>
    <property type="match status" value="1"/>
</dbReference>